<accession>A0A2U3MUD7</accession>
<comment type="similarity">
    <text evidence="1 2">Belongs to the OprB family.</text>
</comment>
<dbReference type="PROSITE" id="PS51257">
    <property type="entry name" value="PROKAR_LIPOPROTEIN"/>
    <property type="match status" value="1"/>
</dbReference>
<dbReference type="PANTHER" id="PTHR37944:SF1">
    <property type="entry name" value="PORIN B"/>
    <property type="match status" value="1"/>
</dbReference>
<proteinExistence type="inferred from homology"/>
<feature type="signal peptide" evidence="2">
    <location>
        <begin position="1"/>
        <end position="27"/>
    </location>
</feature>
<dbReference type="Gene3D" id="2.40.160.180">
    <property type="entry name" value="Carbohydrate-selective porin OprB"/>
    <property type="match status" value="1"/>
</dbReference>
<dbReference type="GO" id="GO:0016020">
    <property type="term" value="C:membrane"/>
    <property type="evidence" value="ECO:0007669"/>
    <property type="project" value="InterPro"/>
</dbReference>
<keyword evidence="4" id="KW-1185">Reference proteome</keyword>
<dbReference type="OrthoDB" id="545475at2"/>
<dbReference type="Pfam" id="PF04966">
    <property type="entry name" value="OprB"/>
    <property type="match status" value="1"/>
</dbReference>
<evidence type="ECO:0000256" key="1">
    <source>
        <dbReference type="ARBA" id="ARBA00008769"/>
    </source>
</evidence>
<name>A0A2U3MUD7_9GAMM</name>
<organism evidence="3 4">
    <name type="scientific">Acinetobacter stercoris</name>
    <dbReference type="NCBI Taxonomy" id="2126983"/>
    <lineage>
        <taxon>Bacteria</taxon>
        <taxon>Pseudomonadati</taxon>
        <taxon>Pseudomonadota</taxon>
        <taxon>Gammaproteobacteria</taxon>
        <taxon>Moraxellales</taxon>
        <taxon>Moraxellaceae</taxon>
        <taxon>Acinetobacter</taxon>
    </lineage>
</organism>
<reference evidence="4" key="1">
    <citation type="submission" date="2018-03" db="EMBL/GenBank/DDBJ databases">
        <authorList>
            <person name="Blom J."/>
        </authorList>
    </citation>
    <scope>NUCLEOTIDE SEQUENCE [LARGE SCALE GENOMIC DNA]</scope>
    <source>
        <strain evidence="4">KPC-SM-21</strain>
    </source>
</reference>
<evidence type="ECO:0000313" key="4">
    <source>
        <dbReference type="Proteomes" id="UP000245974"/>
    </source>
</evidence>
<keyword evidence="2" id="KW-0732">Signal</keyword>
<dbReference type="GO" id="GO:0015288">
    <property type="term" value="F:porin activity"/>
    <property type="evidence" value="ECO:0007669"/>
    <property type="project" value="InterPro"/>
</dbReference>
<gene>
    <name evidence="3" type="primary">oprB_1</name>
    <name evidence="3" type="ORF">KPC_0141</name>
</gene>
<dbReference type="Proteomes" id="UP000245974">
    <property type="component" value="Unassembled WGS sequence"/>
</dbReference>
<dbReference type="AlphaFoldDB" id="A0A2U3MUD7"/>
<dbReference type="GO" id="GO:0008643">
    <property type="term" value="P:carbohydrate transport"/>
    <property type="evidence" value="ECO:0007669"/>
    <property type="project" value="InterPro"/>
</dbReference>
<feature type="chain" id="PRO_5015371553" evidence="2">
    <location>
        <begin position="28"/>
        <end position="436"/>
    </location>
</feature>
<sequence>MNKFIRKKRFITTIFLSLACLSSHIFAKPAFNPDSKWAFGDWNGTRTALADRGYEFTLGYTGQFAGTLHTEHKGKGSAYADQWTIGTKFDLDKILDWDATRAEIKITHRGGQSLSQESNALSEKFFQTQEIYGRGQTWRLTDFWIEKSFLDRHLDIKVGRYGIGGEFSRADCLFQNLSLCGGQVSKGAGDQWYDAPVSQWAMRARYHLQPELYLQAGVFEQNPVNGNATTAKDGFNLSTDGSKGAIIPVEVVWSPKQAFEKLPLPAEYRFGYFYSTVDAKNVKYDYRQSNLDQPLNDDYHKNSFWVSMKQQLTTQGGDKSRGLTVMGQAIFFDDETSIYKDIQNVALVYRGLFESRIQDEFGLGVARIHINDDAQKFKNSSLAHGFNSEVNTELYYGLKLMNWFMIKPNIQYIHNIGANASNGNAWVGGVKFNMEF</sequence>
<dbReference type="InterPro" id="IPR038673">
    <property type="entry name" value="OprB_sf"/>
</dbReference>
<evidence type="ECO:0000256" key="2">
    <source>
        <dbReference type="RuleBase" id="RU363072"/>
    </source>
</evidence>
<dbReference type="InterPro" id="IPR052932">
    <property type="entry name" value="OprB_Porin"/>
</dbReference>
<protein>
    <submittedName>
        <fullName evidence="3">Porin B</fullName>
    </submittedName>
</protein>
<dbReference type="EMBL" id="OOGT01000004">
    <property type="protein sequence ID" value="SPL68963.1"/>
    <property type="molecule type" value="Genomic_DNA"/>
</dbReference>
<dbReference type="InParanoid" id="A0A2U3MUD7"/>
<evidence type="ECO:0000313" key="3">
    <source>
        <dbReference type="EMBL" id="SPL68963.1"/>
    </source>
</evidence>
<dbReference type="RefSeq" id="WP_121972536.1">
    <property type="nucleotide sequence ID" value="NZ_OOGT01000004.1"/>
</dbReference>
<dbReference type="PANTHER" id="PTHR37944">
    <property type="entry name" value="PORIN B"/>
    <property type="match status" value="1"/>
</dbReference>
<dbReference type="InterPro" id="IPR007049">
    <property type="entry name" value="Carb-sel_porin_OprB"/>
</dbReference>